<dbReference type="RefSeq" id="WP_338502159.1">
    <property type="nucleotide sequence ID" value="NZ_CP145607.1"/>
</dbReference>
<protein>
    <submittedName>
        <fullName evidence="2">DUF4402 domain-containing protein</fullName>
    </submittedName>
</protein>
<gene>
    <name evidence="2" type="ORF">V6R86_03530</name>
</gene>
<evidence type="ECO:0000313" key="3">
    <source>
        <dbReference type="Proteomes" id="UP001382935"/>
    </source>
</evidence>
<dbReference type="Proteomes" id="UP001382935">
    <property type="component" value="Chromosome"/>
</dbReference>
<name>A0ABZ2G099_9SPHN</name>
<evidence type="ECO:0000313" key="2">
    <source>
        <dbReference type="EMBL" id="WWM69784.1"/>
    </source>
</evidence>
<reference evidence="2 3" key="1">
    <citation type="submission" date="2024-02" db="EMBL/GenBank/DDBJ databases">
        <title>Full genome sequence of Sphingomonas kaistensis.</title>
        <authorList>
            <person name="Poletto B.L."/>
            <person name="Silva G."/>
            <person name="Galante D."/>
            <person name="Campos K.R."/>
            <person name="Santos M.B.N."/>
            <person name="Sacchi C.T."/>
        </authorList>
    </citation>
    <scope>NUCLEOTIDE SEQUENCE [LARGE SCALE GENOMIC DNA]</scope>
    <source>
        <strain evidence="2 3">MA4R</strain>
    </source>
</reference>
<dbReference type="Pfam" id="PF14352">
    <property type="entry name" value="DUF4402"/>
    <property type="match status" value="1"/>
</dbReference>
<dbReference type="EMBL" id="CP145607">
    <property type="protein sequence ID" value="WWM69784.1"/>
    <property type="molecule type" value="Genomic_DNA"/>
</dbReference>
<feature type="signal peptide" evidence="1">
    <location>
        <begin position="1"/>
        <end position="20"/>
    </location>
</feature>
<organism evidence="2 3">
    <name type="scientific">Sphingomonas kaistensis</name>
    <dbReference type="NCBI Taxonomy" id="298708"/>
    <lineage>
        <taxon>Bacteria</taxon>
        <taxon>Pseudomonadati</taxon>
        <taxon>Pseudomonadota</taxon>
        <taxon>Alphaproteobacteria</taxon>
        <taxon>Sphingomonadales</taxon>
        <taxon>Sphingomonadaceae</taxon>
        <taxon>Sphingomonas</taxon>
    </lineage>
</organism>
<feature type="chain" id="PRO_5046213305" evidence="1">
    <location>
        <begin position="21"/>
        <end position="173"/>
    </location>
</feature>
<keyword evidence="3" id="KW-1185">Reference proteome</keyword>
<proteinExistence type="predicted"/>
<accession>A0ABZ2G099</accession>
<sequence length="173" mass="18236">MRWTAFLLATCLFASAPAVAEPTPCRLCGGGSDGFTTPATNDALPMALEVQTSLDFDRVILTGPAGGTARLTPDGARQTSGALAALTGRAMIGEIVIRGEPGRQIRVDLPQRIDLYGFSGGSLALTRISSDLPLLPRLDPDGRLRVRFGGELFISGDAEGDYRGDVPITVDYL</sequence>
<keyword evidence="1" id="KW-0732">Signal</keyword>
<evidence type="ECO:0000256" key="1">
    <source>
        <dbReference type="SAM" id="SignalP"/>
    </source>
</evidence>
<dbReference type="InterPro" id="IPR025514">
    <property type="entry name" value="DUF4402"/>
</dbReference>